<evidence type="ECO:0000313" key="3">
    <source>
        <dbReference type="Proteomes" id="UP000053989"/>
    </source>
</evidence>
<protein>
    <submittedName>
        <fullName evidence="2">Uncharacterized protein</fullName>
    </submittedName>
</protein>
<dbReference type="InParanoid" id="A0A0C3DBS6"/>
<name>A0A0C3DBS6_9AGAM</name>
<reference evidence="3" key="2">
    <citation type="submission" date="2015-01" db="EMBL/GenBank/DDBJ databases">
        <title>Evolutionary Origins and Diversification of the Mycorrhizal Mutualists.</title>
        <authorList>
            <consortium name="DOE Joint Genome Institute"/>
            <consortium name="Mycorrhizal Genomics Consortium"/>
            <person name="Kohler A."/>
            <person name="Kuo A."/>
            <person name="Nagy L.G."/>
            <person name="Floudas D."/>
            <person name="Copeland A."/>
            <person name="Barry K.W."/>
            <person name="Cichocki N."/>
            <person name="Veneault-Fourrey C."/>
            <person name="LaButti K."/>
            <person name="Lindquist E.A."/>
            <person name="Lipzen A."/>
            <person name="Lundell T."/>
            <person name="Morin E."/>
            <person name="Murat C."/>
            <person name="Riley R."/>
            <person name="Ohm R."/>
            <person name="Sun H."/>
            <person name="Tunlid A."/>
            <person name="Henrissat B."/>
            <person name="Grigoriev I.V."/>
            <person name="Hibbett D.S."/>
            <person name="Martin F."/>
        </authorList>
    </citation>
    <scope>NUCLEOTIDE SEQUENCE [LARGE SCALE GENOMIC DNA]</scope>
    <source>
        <strain evidence="3">Foug A</strain>
    </source>
</reference>
<sequence>MSRGGFPMDVRGRPGPVIPASPSLSGLSPLATRISTAFDGCLLKSHLKIMFPFGELVPIIRTSCRAEIILE</sequence>
<accession>A0A0C3DBS6</accession>
<evidence type="ECO:0000313" key="2">
    <source>
        <dbReference type="EMBL" id="KIM58145.1"/>
    </source>
</evidence>
<feature type="region of interest" description="Disordered" evidence="1">
    <location>
        <begin position="1"/>
        <end position="20"/>
    </location>
</feature>
<dbReference type="AlphaFoldDB" id="A0A0C3DBS6"/>
<keyword evidence="3" id="KW-1185">Reference proteome</keyword>
<organism evidence="2 3">
    <name type="scientific">Scleroderma citrinum Foug A</name>
    <dbReference type="NCBI Taxonomy" id="1036808"/>
    <lineage>
        <taxon>Eukaryota</taxon>
        <taxon>Fungi</taxon>
        <taxon>Dikarya</taxon>
        <taxon>Basidiomycota</taxon>
        <taxon>Agaricomycotina</taxon>
        <taxon>Agaricomycetes</taxon>
        <taxon>Agaricomycetidae</taxon>
        <taxon>Boletales</taxon>
        <taxon>Sclerodermatineae</taxon>
        <taxon>Sclerodermataceae</taxon>
        <taxon>Scleroderma</taxon>
    </lineage>
</organism>
<evidence type="ECO:0000256" key="1">
    <source>
        <dbReference type="SAM" id="MobiDB-lite"/>
    </source>
</evidence>
<proteinExistence type="predicted"/>
<gene>
    <name evidence="2" type="ORF">SCLCIDRAFT_1101364</name>
</gene>
<dbReference type="EMBL" id="KN822090">
    <property type="protein sequence ID" value="KIM58145.1"/>
    <property type="molecule type" value="Genomic_DNA"/>
</dbReference>
<dbReference type="HOGENOM" id="CLU_2741547_0_0_1"/>
<dbReference type="Proteomes" id="UP000053989">
    <property type="component" value="Unassembled WGS sequence"/>
</dbReference>
<reference evidence="2 3" key="1">
    <citation type="submission" date="2014-04" db="EMBL/GenBank/DDBJ databases">
        <authorList>
            <consortium name="DOE Joint Genome Institute"/>
            <person name="Kuo A."/>
            <person name="Kohler A."/>
            <person name="Nagy L.G."/>
            <person name="Floudas D."/>
            <person name="Copeland A."/>
            <person name="Barry K.W."/>
            <person name="Cichocki N."/>
            <person name="Veneault-Fourrey C."/>
            <person name="LaButti K."/>
            <person name="Lindquist E.A."/>
            <person name="Lipzen A."/>
            <person name="Lundell T."/>
            <person name="Morin E."/>
            <person name="Murat C."/>
            <person name="Sun H."/>
            <person name="Tunlid A."/>
            <person name="Henrissat B."/>
            <person name="Grigoriev I.V."/>
            <person name="Hibbett D.S."/>
            <person name="Martin F."/>
            <person name="Nordberg H.P."/>
            <person name="Cantor M.N."/>
            <person name="Hua S.X."/>
        </authorList>
    </citation>
    <scope>NUCLEOTIDE SEQUENCE [LARGE SCALE GENOMIC DNA]</scope>
    <source>
        <strain evidence="2 3">Foug A</strain>
    </source>
</reference>